<dbReference type="Pfam" id="PF13359">
    <property type="entry name" value="DDE_Tnp_4"/>
    <property type="match status" value="1"/>
</dbReference>
<proteinExistence type="predicted"/>
<dbReference type="AlphaFoldDB" id="A0A232F0Z0"/>
<name>A0A232F0Z0_9HYME</name>
<evidence type="ECO:0000313" key="5">
    <source>
        <dbReference type="Proteomes" id="UP000215335"/>
    </source>
</evidence>
<comment type="caution">
    <text evidence="4">The sequence shown here is derived from an EMBL/GenBank/DDBJ whole genome shotgun (WGS) entry which is preliminary data.</text>
</comment>
<dbReference type="Proteomes" id="UP000215335">
    <property type="component" value="Unassembled WGS sequence"/>
</dbReference>
<reference evidence="4 5" key="1">
    <citation type="journal article" date="2017" name="Curr. Biol.">
        <title>The Evolution of Venom by Co-option of Single-Copy Genes.</title>
        <authorList>
            <person name="Martinson E.O."/>
            <person name="Mrinalini"/>
            <person name="Kelkar Y.D."/>
            <person name="Chang C.H."/>
            <person name="Werren J.H."/>
        </authorList>
    </citation>
    <scope>NUCLEOTIDE SEQUENCE [LARGE SCALE GENOMIC DNA]</scope>
    <source>
        <strain evidence="4 5">Alberta</strain>
        <tissue evidence="4">Whole body</tissue>
    </source>
</reference>
<sequence length="238" mass="26728">MPWSITSFGAGLAAVMSGAEVVVALADWATTGLAVTSLAFLRRWLRARRCSSVRTRPIFLATGQSYSCLSFSFRMGISTICNLVKEVMEVLWTHDATTLGLNVLYRTAKQENENARDDELPKSRTYLPYFFVGDGAYPIQNNLMNPYPGKKLPVPKSNFNKHLSIVRATVECAFGRLCQKWRIFYTTIQQFSETAKLIVKTTCILHNVILEKEAEDIDVSQYNSTETATVFLPDNSEC</sequence>
<dbReference type="GO" id="GO:0046872">
    <property type="term" value="F:metal ion binding"/>
    <property type="evidence" value="ECO:0007669"/>
    <property type="project" value="UniProtKB-KW"/>
</dbReference>
<dbReference type="InterPro" id="IPR027806">
    <property type="entry name" value="HARBI1_dom"/>
</dbReference>
<protein>
    <recommendedName>
        <fullName evidence="3">DDE Tnp4 domain-containing protein</fullName>
    </recommendedName>
</protein>
<evidence type="ECO:0000256" key="1">
    <source>
        <dbReference type="ARBA" id="ARBA00001968"/>
    </source>
</evidence>
<organism evidence="4 5">
    <name type="scientific">Trichomalopsis sarcophagae</name>
    <dbReference type="NCBI Taxonomy" id="543379"/>
    <lineage>
        <taxon>Eukaryota</taxon>
        <taxon>Metazoa</taxon>
        <taxon>Ecdysozoa</taxon>
        <taxon>Arthropoda</taxon>
        <taxon>Hexapoda</taxon>
        <taxon>Insecta</taxon>
        <taxon>Pterygota</taxon>
        <taxon>Neoptera</taxon>
        <taxon>Endopterygota</taxon>
        <taxon>Hymenoptera</taxon>
        <taxon>Apocrita</taxon>
        <taxon>Proctotrupomorpha</taxon>
        <taxon>Chalcidoidea</taxon>
        <taxon>Pteromalidae</taxon>
        <taxon>Pteromalinae</taxon>
        <taxon>Trichomalopsis</taxon>
    </lineage>
</organism>
<dbReference type="STRING" id="543379.A0A232F0Z0"/>
<evidence type="ECO:0000313" key="4">
    <source>
        <dbReference type="EMBL" id="OXU24068.1"/>
    </source>
</evidence>
<accession>A0A232F0Z0</accession>
<feature type="domain" description="DDE Tnp4" evidence="3">
    <location>
        <begin position="128"/>
        <end position="207"/>
    </location>
</feature>
<gene>
    <name evidence="4" type="ORF">TSAR_013093</name>
</gene>
<keyword evidence="2" id="KW-0479">Metal-binding</keyword>
<keyword evidence="5" id="KW-1185">Reference proteome</keyword>
<comment type="cofactor">
    <cofactor evidence="1">
        <name>a divalent metal cation</name>
        <dbReference type="ChEBI" id="CHEBI:60240"/>
    </cofactor>
</comment>
<evidence type="ECO:0000259" key="3">
    <source>
        <dbReference type="Pfam" id="PF13359"/>
    </source>
</evidence>
<evidence type="ECO:0000256" key="2">
    <source>
        <dbReference type="ARBA" id="ARBA00022723"/>
    </source>
</evidence>
<dbReference type="EMBL" id="NNAY01001411">
    <property type="protein sequence ID" value="OXU24068.1"/>
    <property type="molecule type" value="Genomic_DNA"/>
</dbReference>